<keyword evidence="1" id="KW-0472">Membrane</keyword>
<accession>A0A0A9D7A9</accession>
<keyword evidence="1" id="KW-0812">Transmembrane</keyword>
<dbReference type="AlphaFoldDB" id="A0A0A9D7A9"/>
<reference evidence="2" key="2">
    <citation type="journal article" date="2015" name="Data Brief">
        <title>Shoot transcriptome of the giant reed, Arundo donax.</title>
        <authorList>
            <person name="Barrero R.A."/>
            <person name="Guerrero F.D."/>
            <person name="Moolhuijzen P."/>
            <person name="Goolsby J.A."/>
            <person name="Tidwell J."/>
            <person name="Bellgard S.E."/>
            <person name="Bellgard M.I."/>
        </authorList>
    </citation>
    <scope>NUCLEOTIDE SEQUENCE</scope>
    <source>
        <tissue evidence="2">Shoot tissue taken approximately 20 cm above the soil surface</tissue>
    </source>
</reference>
<evidence type="ECO:0000313" key="2">
    <source>
        <dbReference type="EMBL" id="JAD83691.1"/>
    </source>
</evidence>
<feature type="transmembrane region" description="Helical" evidence="1">
    <location>
        <begin position="43"/>
        <end position="67"/>
    </location>
</feature>
<reference evidence="2" key="1">
    <citation type="submission" date="2014-09" db="EMBL/GenBank/DDBJ databases">
        <authorList>
            <person name="Magalhaes I.L.F."/>
            <person name="Oliveira U."/>
            <person name="Santos F.R."/>
            <person name="Vidigal T.H.D.A."/>
            <person name="Brescovit A.D."/>
            <person name="Santos A.J."/>
        </authorList>
    </citation>
    <scope>NUCLEOTIDE SEQUENCE</scope>
    <source>
        <tissue evidence="2">Shoot tissue taken approximately 20 cm above the soil surface</tissue>
    </source>
</reference>
<dbReference type="EMBL" id="GBRH01214204">
    <property type="protein sequence ID" value="JAD83691.1"/>
    <property type="molecule type" value="Transcribed_RNA"/>
</dbReference>
<evidence type="ECO:0000256" key="1">
    <source>
        <dbReference type="SAM" id="Phobius"/>
    </source>
</evidence>
<keyword evidence="1" id="KW-1133">Transmembrane helix</keyword>
<sequence>MLLILLSHVVVRLLVLFCLPCTVCLWFFRSVAAELLCIKSPRGTLFILSCSLYINSFLFGISFVYWISRGTTI</sequence>
<protein>
    <submittedName>
        <fullName evidence="2">Uncharacterized protein</fullName>
    </submittedName>
</protein>
<organism evidence="2">
    <name type="scientific">Arundo donax</name>
    <name type="common">Giant reed</name>
    <name type="synonym">Donax arundinaceus</name>
    <dbReference type="NCBI Taxonomy" id="35708"/>
    <lineage>
        <taxon>Eukaryota</taxon>
        <taxon>Viridiplantae</taxon>
        <taxon>Streptophyta</taxon>
        <taxon>Embryophyta</taxon>
        <taxon>Tracheophyta</taxon>
        <taxon>Spermatophyta</taxon>
        <taxon>Magnoliopsida</taxon>
        <taxon>Liliopsida</taxon>
        <taxon>Poales</taxon>
        <taxon>Poaceae</taxon>
        <taxon>PACMAD clade</taxon>
        <taxon>Arundinoideae</taxon>
        <taxon>Arundineae</taxon>
        <taxon>Arundo</taxon>
    </lineage>
</organism>
<proteinExistence type="predicted"/>
<name>A0A0A9D7A9_ARUDO</name>